<proteinExistence type="predicted"/>
<sequence length="138" mass="14470">MATDITVTTITYKDADRSWLLFEANGTVGPVARAAGVINYALFTANTHYPDGFIKSGTLLGRVTSGGKLGPYDDAASDGRQTCVGLLFNNEQVPASTAQVATVPYIDSFAVVSQAKLPANSGNDANGRADLPLVKFRA</sequence>
<protein>
    <recommendedName>
        <fullName evidence="3">Bacteriophage lambda head decoration protein D</fullName>
    </recommendedName>
</protein>
<keyword evidence="2" id="KW-1185">Reference proteome</keyword>
<gene>
    <name evidence="1" type="ORF">J2S57_000969</name>
</gene>
<comment type="caution">
    <text evidence="1">The sequence shown here is derived from an EMBL/GenBank/DDBJ whole genome shotgun (WGS) entry which is preliminary data.</text>
</comment>
<reference evidence="1 2" key="1">
    <citation type="submission" date="2023-07" db="EMBL/GenBank/DDBJ databases">
        <title>Sequencing the genomes of 1000 actinobacteria strains.</title>
        <authorList>
            <person name="Klenk H.-P."/>
        </authorList>
    </citation>
    <scope>NUCLEOTIDE SEQUENCE [LARGE SCALE GENOMIC DNA]</scope>
    <source>
        <strain evidence="1 2">DSM 44388</strain>
    </source>
</reference>
<dbReference type="RefSeq" id="WP_307238780.1">
    <property type="nucleotide sequence ID" value="NZ_JAUSQZ010000001.1"/>
</dbReference>
<dbReference type="Proteomes" id="UP001235712">
    <property type="component" value="Unassembled WGS sequence"/>
</dbReference>
<dbReference type="Pfam" id="PF02924">
    <property type="entry name" value="HDPD"/>
    <property type="match status" value="1"/>
</dbReference>
<evidence type="ECO:0000313" key="1">
    <source>
        <dbReference type="EMBL" id="MDP9825220.1"/>
    </source>
</evidence>
<dbReference type="InterPro" id="IPR004195">
    <property type="entry name" value="Head_decoration_D"/>
</dbReference>
<organism evidence="1 2">
    <name type="scientific">Kineosporia succinea</name>
    <dbReference type="NCBI Taxonomy" id="84632"/>
    <lineage>
        <taxon>Bacteria</taxon>
        <taxon>Bacillati</taxon>
        <taxon>Actinomycetota</taxon>
        <taxon>Actinomycetes</taxon>
        <taxon>Kineosporiales</taxon>
        <taxon>Kineosporiaceae</taxon>
        <taxon>Kineosporia</taxon>
    </lineage>
</organism>
<evidence type="ECO:0008006" key="3">
    <source>
        <dbReference type="Google" id="ProtNLM"/>
    </source>
</evidence>
<dbReference type="EMBL" id="JAUSQZ010000001">
    <property type="protein sequence ID" value="MDP9825220.1"/>
    <property type="molecule type" value="Genomic_DNA"/>
</dbReference>
<name>A0ABT9NXT3_9ACTN</name>
<evidence type="ECO:0000313" key="2">
    <source>
        <dbReference type="Proteomes" id="UP001235712"/>
    </source>
</evidence>
<accession>A0ABT9NXT3</accession>